<evidence type="ECO:0000256" key="7">
    <source>
        <dbReference type="HAMAP-Rule" id="MF_03166"/>
    </source>
</evidence>
<accession>A0A024GAA9</accession>
<dbReference type="Gene3D" id="3.40.470.10">
    <property type="entry name" value="Uracil-DNA glycosylase-like domain"/>
    <property type="match status" value="1"/>
</dbReference>
<dbReference type="STRING" id="65357.A0A024GAA9"/>
<dbReference type="HAMAP" id="MF_00148">
    <property type="entry name" value="UDG"/>
    <property type="match status" value="1"/>
</dbReference>
<dbReference type="NCBIfam" id="NF003589">
    <property type="entry name" value="PRK05254.1-2"/>
    <property type="match status" value="1"/>
</dbReference>
<comment type="similarity">
    <text evidence="2 7 9">Belongs to the uracil-DNA glycosylase (UDG) superfamily. UNG family.</text>
</comment>
<dbReference type="FunCoup" id="A0A024GAA9">
    <property type="interactions" value="125"/>
</dbReference>
<keyword evidence="7" id="KW-0539">Nucleus</keyword>
<evidence type="ECO:0000256" key="5">
    <source>
        <dbReference type="ARBA" id="ARBA00022801"/>
    </source>
</evidence>
<keyword evidence="13" id="KW-1185">Reference proteome</keyword>
<dbReference type="Proteomes" id="UP000053237">
    <property type="component" value="Unassembled WGS sequence"/>
</dbReference>
<dbReference type="PANTHER" id="PTHR11264">
    <property type="entry name" value="URACIL-DNA GLYCOSYLASE"/>
    <property type="match status" value="1"/>
</dbReference>
<dbReference type="PROSITE" id="PS00130">
    <property type="entry name" value="U_DNA_GLYCOSYLASE"/>
    <property type="match status" value="1"/>
</dbReference>
<dbReference type="CDD" id="cd10027">
    <property type="entry name" value="UDG-F1-like"/>
    <property type="match status" value="1"/>
</dbReference>
<proteinExistence type="inferred from homology"/>
<dbReference type="OrthoDB" id="10031947at2759"/>
<feature type="active site" description="Proton acceptor" evidence="7 8">
    <location>
        <position position="123"/>
    </location>
</feature>
<dbReference type="PANTHER" id="PTHR11264:SF0">
    <property type="entry name" value="URACIL-DNA GLYCOSYLASE"/>
    <property type="match status" value="1"/>
</dbReference>
<protein>
    <recommendedName>
        <fullName evidence="3 7">Uracil-DNA glycosylase</fullName>
        <shortName evidence="7">UDG</shortName>
        <ecNumber evidence="3 7">3.2.2.27</ecNumber>
    </recommendedName>
</protein>
<evidence type="ECO:0000256" key="2">
    <source>
        <dbReference type="ARBA" id="ARBA00008184"/>
    </source>
</evidence>
<evidence type="ECO:0000256" key="8">
    <source>
        <dbReference type="PROSITE-ProRule" id="PRU10072"/>
    </source>
</evidence>
<keyword evidence="5 7" id="KW-0378">Hydrolase</keyword>
<evidence type="ECO:0000313" key="12">
    <source>
        <dbReference type="EMBL" id="CCI43599.1"/>
    </source>
</evidence>
<gene>
    <name evidence="12" type="ORF">BN9_043830</name>
</gene>
<evidence type="ECO:0000259" key="11">
    <source>
        <dbReference type="SMART" id="SM00986"/>
    </source>
</evidence>
<reference evidence="12 13" key="1">
    <citation type="submission" date="2012-05" db="EMBL/GenBank/DDBJ databases">
        <title>Recombination and specialization in a pathogen metapopulation.</title>
        <authorList>
            <person name="Gardiner A."/>
            <person name="Kemen E."/>
            <person name="Schultz-Larsen T."/>
            <person name="MacLean D."/>
            <person name="Van Oosterhout C."/>
            <person name="Jones J.D.G."/>
        </authorList>
    </citation>
    <scope>NUCLEOTIDE SEQUENCE [LARGE SCALE GENOMIC DNA]</scope>
    <source>
        <strain evidence="12 13">Ac Nc2</strain>
    </source>
</reference>
<name>A0A024GAA9_9STRA</name>
<dbReference type="EC" id="3.2.2.27" evidence="3 7"/>
<evidence type="ECO:0000256" key="10">
    <source>
        <dbReference type="SAM" id="MobiDB-lite"/>
    </source>
</evidence>
<dbReference type="FunFam" id="3.40.470.10:FF:000001">
    <property type="entry name" value="Uracil-DNA glycosylase"/>
    <property type="match status" value="1"/>
</dbReference>
<dbReference type="GO" id="GO:0005634">
    <property type="term" value="C:nucleus"/>
    <property type="evidence" value="ECO:0007669"/>
    <property type="project" value="UniProtKB-SubCell"/>
</dbReference>
<feature type="region of interest" description="Disordered" evidence="10">
    <location>
        <begin position="1"/>
        <end position="21"/>
    </location>
</feature>
<sequence>MMQDIRSYFTTGQKPRKKQRIASEETITTITDVVKSSSLDEPQHNSSDDVTYHALASCLEDLMHPTWYALLEFECQKDYFRKLLEFLRSETAKYTLYPLACNVFSSLRNFPIDTLKVVILGQDPYHGPNQAHGLCFSIQKGVQIPPSLRNIIKEAIEDVQITKPAHGCLISWCQQGVLLLNAVMTVRKGEANSHCKRGWERWTDTIIRLISDKTKNTVFLLWGRQAQEKCSIIDTKQHCVIKTSHPSPLGAAKTSAPFLGSRCFSKANSYLIKHNKEPINWNIT</sequence>
<evidence type="ECO:0000256" key="1">
    <source>
        <dbReference type="ARBA" id="ARBA00001400"/>
    </source>
</evidence>
<keyword evidence="4 7" id="KW-0227">DNA damage</keyword>
<evidence type="ECO:0000256" key="3">
    <source>
        <dbReference type="ARBA" id="ARBA00012030"/>
    </source>
</evidence>
<feature type="domain" description="Uracil-DNA glycosylase-like" evidence="11">
    <location>
        <begin position="108"/>
        <end position="271"/>
    </location>
</feature>
<evidence type="ECO:0000256" key="9">
    <source>
        <dbReference type="RuleBase" id="RU003780"/>
    </source>
</evidence>
<dbReference type="InterPro" id="IPR002043">
    <property type="entry name" value="UDG_fam1"/>
</dbReference>
<keyword evidence="7" id="KW-0496">Mitochondrion</keyword>
<dbReference type="Pfam" id="PF03167">
    <property type="entry name" value="UDG"/>
    <property type="match status" value="1"/>
</dbReference>
<dbReference type="NCBIfam" id="TIGR00628">
    <property type="entry name" value="ung"/>
    <property type="match status" value="1"/>
</dbReference>
<dbReference type="SMART" id="SM00987">
    <property type="entry name" value="UreE_C"/>
    <property type="match status" value="1"/>
</dbReference>
<evidence type="ECO:0000256" key="4">
    <source>
        <dbReference type="ARBA" id="ARBA00022763"/>
    </source>
</evidence>
<comment type="function">
    <text evidence="7 9">Excises uracil residues from the DNA which can arise as a result of misincorporation of dUMP residues by DNA polymerase or due to deamination of cytosine.</text>
</comment>
<dbReference type="EMBL" id="CAIX01000051">
    <property type="protein sequence ID" value="CCI43599.1"/>
    <property type="molecule type" value="Genomic_DNA"/>
</dbReference>
<dbReference type="GO" id="GO:0005739">
    <property type="term" value="C:mitochondrion"/>
    <property type="evidence" value="ECO:0007669"/>
    <property type="project" value="UniProtKB-SubCell"/>
</dbReference>
<dbReference type="GO" id="GO:0097510">
    <property type="term" value="P:base-excision repair, AP site formation via deaminated base removal"/>
    <property type="evidence" value="ECO:0007669"/>
    <property type="project" value="TreeGrafter"/>
</dbReference>
<evidence type="ECO:0000256" key="6">
    <source>
        <dbReference type="ARBA" id="ARBA00023204"/>
    </source>
</evidence>
<dbReference type="NCBIfam" id="NF003592">
    <property type="entry name" value="PRK05254.1-5"/>
    <property type="match status" value="1"/>
</dbReference>
<dbReference type="InterPro" id="IPR018085">
    <property type="entry name" value="Ura-DNA_Glyclase_AS"/>
</dbReference>
<dbReference type="InterPro" id="IPR005122">
    <property type="entry name" value="Uracil-DNA_glycosylase-like"/>
</dbReference>
<comment type="caution">
    <text evidence="12">The sequence shown here is derived from an EMBL/GenBank/DDBJ whole genome shotgun (WGS) entry which is preliminary data.</text>
</comment>
<comment type="catalytic activity">
    <reaction evidence="1 7 9">
        <text>Hydrolyzes single-stranded DNA or mismatched double-stranded DNA and polynucleotides, releasing free uracil.</text>
        <dbReference type="EC" id="3.2.2.27"/>
    </reaction>
</comment>
<organism evidence="12 13">
    <name type="scientific">Albugo candida</name>
    <dbReference type="NCBI Taxonomy" id="65357"/>
    <lineage>
        <taxon>Eukaryota</taxon>
        <taxon>Sar</taxon>
        <taxon>Stramenopiles</taxon>
        <taxon>Oomycota</taxon>
        <taxon>Peronosporomycetes</taxon>
        <taxon>Albuginales</taxon>
        <taxon>Albuginaceae</taxon>
        <taxon>Albugo</taxon>
    </lineage>
</organism>
<dbReference type="NCBIfam" id="NF003588">
    <property type="entry name" value="PRK05254.1-1"/>
    <property type="match status" value="1"/>
</dbReference>
<dbReference type="InParanoid" id="A0A024GAA9"/>
<keyword evidence="6 7" id="KW-0234">DNA repair</keyword>
<dbReference type="GO" id="GO:0004844">
    <property type="term" value="F:uracil DNA N-glycosylase activity"/>
    <property type="evidence" value="ECO:0007669"/>
    <property type="project" value="UniProtKB-UniRule"/>
</dbReference>
<dbReference type="AlphaFoldDB" id="A0A024GAA9"/>
<dbReference type="SMART" id="SM00986">
    <property type="entry name" value="UDG"/>
    <property type="match status" value="1"/>
</dbReference>
<dbReference type="SUPFAM" id="SSF52141">
    <property type="entry name" value="Uracil-DNA glycosylase-like"/>
    <property type="match status" value="1"/>
</dbReference>
<dbReference type="NCBIfam" id="NF003591">
    <property type="entry name" value="PRK05254.1-4"/>
    <property type="match status" value="1"/>
</dbReference>
<evidence type="ECO:0000313" key="13">
    <source>
        <dbReference type="Proteomes" id="UP000053237"/>
    </source>
</evidence>
<comment type="subcellular location">
    <subcellularLocation>
        <location evidence="7">Mitochondrion</location>
    </subcellularLocation>
    <subcellularLocation>
        <location evidence="7">Nucleus</location>
    </subcellularLocation>
</comment>
<dbReference type="InterPro" id="IPR036895">
    <property type="entry name" value="Uracil-DNA_glycosylase-like_sf"/>
</dbReference>